<dbReference type="EMBL" id="CP000850">
    <property type="protein sequence ID" value="ABV99559.1"/>
    <property type="molecule type" value="Genomic_DNA"/>
</dbReference>
<dbReference type="HOGENOM" id="CLU_1249882_0_0_11"/>
<dbReference type="GO" id="GO:0006508">
    <property type="term" value="P:proteolysis"/>
    <property type="evidence" value="ECO:0007669"/>
    <property type="project" value="UniProtKB-KW"/>
</dbReference>
<dbReference type="InterPro" id="IPR054613">
    <property type="entry name" value="Peptidase_S78_dom"/>
</dbReference>
<evidence type="ECO:0000256" key="3">
    <source>
        <dbReference type="ARBA" id="ARBA00022801"/>
    </source>
</evidence>
<sequence>MRSKAERATRGGTEHRAYPVRLEVRAAGSEQARIEGYASVTEAPYEMYDFLGSYTELVRNGAFAKTLAENPQVQLLLNHGGLSMAYTRAGTLRLSEDSTGLHIAADVNTTRSDVRDMVSALADGNVDEMSFAFRVPAGKSQWSPDYDQRDILEVDIHRGDVSVVNFGANPATTAAVRAQDLDQMDEAAARELYERLGRRLAPQSQLGPALELFAAEIALLG</sequence>
<organism evidence="5">
    <name type="scientific">Salinispora arenicola (strain CNS-205)</name>
    <dbReference type="NCBI Taxonomy" id="391037"/>
    <lineage>
        <taxon>Bacteria</taxon>
        <taxon>Bacillati</taxon>
        <taxon>Actinomycetota</taxon>
        <taxon>Actinomycetes</taxon>
        <taxon>Micromonosporales</taxon>
        <taxon>Micromonosporaceae</taxon>
        <taxon>Salinispora</taxon>
    </lineage>
</organism>
<dbReference type="EMBL" id="CP000850">
    <property type="protein sequence ID" value="ABV99508.1"/>
    <property type="molecule type" value="Genomic_DNA"/>
</dbReference>
<dbReference type="KEGG" id="saq:Sare_3766"/>
<dbReference type="Pfam" id="PF04586">
    <property type="entry name" value="Peptidase_S78"/>
    <property type="match status" value="1"/>
</dbReference>
<keyword evidence="2 5" id="KW-0645">Protease</keyword>
<dbReference type="InterPro" id="IPR006433">
    <property type="entry name" value="Prohead_protease"/>
</dbReference>
<dbReference type="NCBIfam" id="TIGR01543">
    <property type="entry name" value="proheadase_HK97"/>
    <property type="match status" value="1"/>
</dbReference>
<evidence type="ECO:0000256" key="2">
    <source>
        <dbReference type="ARBA" id="ARBA00022670"/>
    </source>
</evidence>
<dbReference type="AlphaFoldDB" id="A8LZZ4"/>
<proteinExistence type="predicted"/>
<keyword evidence="3" id="KW-0378">Hydrolase</keyword>
<keyword evidence="1" id="KW-1188">Viral release from host cell</keyword>
<name>A8LZZ4_SALAI</name>
<dbReference type="KEGG" id="saq:Sare_3715"/>
<evidence type="ECO:0000256" key="1">
    <source>
        <dbReference type="ARBA" id="ARBA00022612"/>
    </source>
</evidence>
<evidence type="ECO:0000313" key="6">
    <source>
        <dbReference type="EMBL" id="ABV99559.1"/>
    </source>
</evidence>
<reference evidence="5" key="1">
    <citation type="submission" date="2007-10" db="EMBL/GenBank/DDBJ databases">
        <title>Complete sequence of Salinispora arenicola CNS-205.</title>
        <authorList>
            <consortium name="US DOE Joint Genome Institute"/>
            <person name="Copeland A."/>
            <person name="Lucas S."/>
            <person name="Lapidus A."/>
            <person name="Barry K."/>
            <person name="Glavina del Rio T."/>
            <person name="Dalin E."/>
            <person name="Tice H."/>
            <person name="Pitluck S."/>
            <person name="Foster B."/>
            <person name="Schmutz J."/>
            <person name="Larimer F."/>
            <person name="Land M."/>
            <person name="Hauser L."/>
            <person name="Kyrpides N."/>
            <person name="Ivanova N."/>
            <person name="Jensen P.R."/>
            <person name="Moore B.S."/>
            <person name="Penn K."/>
            <person name="Jenkins C."/>
            <person name="Udwary D."/>
            <person name="Xiang L."/>
            <person name="Gontang E."/>
            <person name="Richardson P."/>
        </authorList>
    </citation>
    <scope>NUCLEOTIDE SEQUENCE [LARGE SCALE GENOMIC DNA]</scope>
    <source>
        <strain evidence="5">CNS-205</strain>
    </source>
</reference>
<gene>
    <name evidence="5" type="ordered locus">Sare_3715</name>
    <name evidence="6" type="ordered locus">Sare_3766</name>
</gene>
<dbReference type="eggNOG" id="COG3740">
    <property type="taxonomic scope" value="Bacteria"/>
</dbReference>
<protein>
    <submittedName>
        <fullName evidence="5">Phage prohead protease, HK97 family</fullName>
    </submittedName>
</protein>
<evidence type="ECO:0000259" key="4">
    <source>
        <dbReference type="Pfam" id="PF04586"/>
    </source>
</evidence>
<dbReference type="GO" id="GO:0008233">
    <property type="term" value="F:peptidase activity"/>
    <property type="evidence" value="ECO:0007669"/>
    <property type="project" value="UniProtKB-KW"/>
</dbReference>
<accession>A8LZZ4</accession>
<evidence type="ECO:0000313" key="5">
    <source>
        <dbReference type="EMBL" id="ABV99508.1"/>
    </source>
</evidence>
<dbReference type="STRING" id="391037.Sare_3715"/>
<feature type="domain" description="Prohead serine protease" evidence="4">
    <location>
        <begin position="22"/>
        <end position="185"/>
    </location>
</feature>